<evidence type="ECO:0000313" key="1">
    <source>
        <dbReference type="EMBL" id="EIW78605.1"/>
    </source>
</evidence>
<proteinExistence type="predicted"/>
<dbReference type="Proteomes" id="UP000053558">
    <property type="component" value="Unassembled WGS sequence"/>
</dbReference>
<dbReference type="RefSeq" id="XP_007771610.1">
    <property type="nucleotide sequence ID" value="XM_007773420.1"/>
</dbReference>
<organism evidence="1 2">
    <name type="scientific">Coniophora puteana (strain RWD-64-598)</name>
    <name type="common">Brown rot fungus</name>
    <dbReference type="NCBI Taxonomy" id="741705"/>
    <lineage>
        <taxon>Eukaryota</taxon>
        <taxon>Fungi</taxon>
        <taxon>Dikarya</taxon>
        <taxon>Basidiomycota</taxon>
        <taxon>Agaricomycotina</taxon>
        <taxon>Agaricomycetes</taxon>
        <taxon>Agaricomycetidae</taxon>
        <taxon>Boletales</taxon>
        <taxon>Coniophorineae</taxon>
        <taxon>Coniophoraceae</taxon>
        <taxon>Coniophora</taxon>
    </lineage>
</organism>
<dbReference type="KEGG" id="cput:CONPUDRAFT_156578"/>
<evidence type="ECO:0000313" key="2">
    <source>
        <dbReference type="Proteomes" id="UP000053558"/>
    </source>
</evidence>
<sequence length="120" mass="13398">MSHDITLSEISQLVTDNPALSPISLTQILDFVDRCCVLRSDFAFVQQGKRSSANAPPVIPIAHARWLSSRTRILFPLLNALWTGLKNTIWAIPSPQQRLNNMVGNIEETGWKKGIVAELF</sequence>
<dbReference type="GeneID" id="19203588"/>
<dbReference type="AlphaFoldDB" id="A0A5M3MIY7"/>
<keyword evidence="2" id="KW-1185">Reference proteome</keyword>
<reference evidence="2" key="1">
    <citation type="journal article" date="2012" name="Science">
        <title>The Paleozoic origin of enzymatic lignin decomposition reconstructed from 31 fungal genomes.</title>
        <authorList>
            <person name="Floudas D."/>
            <person name="Binder M."/>
            <person name="Riley R."/>
            <person name="Barry K."/>
            <person name="Blanchette R.A."/>
            <person name="Henrissat B."/>
            <person name="Martinez A.T."/>
            <person name="Otillar R."/>
            <person name="Spatafora J.W."/>
            <person name="Yadav J.S."/>
            <person name="Aerts A."/>
            <person name="Benoit I."/>
            <person name="Boyd A."/>
            <person name="Carlson A."/>
            <person name="Copeland A."/>
            <person name="Coutinho P.M."/>
            <person name="de Vries R.P."/>
            <person name="Ferreira P."/>
            <person name="Findley K."/>
            <person name="Foster B."/>
            <person name="Gaskell J."/>
            <person name="Glotzer D."/>
            <person name="Gorecki P."/>
            <person name="Heitman J."/>
            <person name="Hesse C."/>
            <person name="Hori C."/>
            <person name="Igarashi K."/>
            <person name="Jurgens J.A."/>
            <person name="Kallen N."/>
            <person name="Kersten P."/>
            <person name="Kohler A."/>
            <person name="Kuees U."/>
            <person name="Kumar T.K.A."/>
            <person name="Kuo A."/>
            <person name="LaButti K."/>
            <person name="Larrondo L.F."/>
            <person name="Lindquist E."/>
            <person name="Ling A."/>
            <person name="Lombard V."/>
            <person name="Lucas S."/>
            <person name="Lundell T."/>
            <person name="Martin R."/>
            <person name="McLaughlin D.J."/>
            <person name="Morgenstern I."/>
            <person name="Morin E."/>
            <person name="Murat C."/>
            <person name="Nagy L.G."/>
            <person name="Nolan M."/>
            <person name="Ohm R.A."/>
            <person name="Patyshakuliyeva A."/>
            <person name="Rokas A."/>
            <person name="Ruiz-Duenas F.J."/>
            <person name="Sabat G."/>
            <person name="Salamov A."/>
            <person name="Samejima M."/>
            <person name="Schmutz J."/>
            <person name="Slot J.C."/>
            <person name="St John F."/>
            <person name="Stenlid J."/>
            <person name="Sun H."/>
            <person name="Sun S."/>
            <person name="Syed K."/>
            <person name="Tsang A."/>
            <person name="Wiebenga A."/>
            <person name="Young D."/>
            <person name="Pisabarro A."/>
            <person name="Eastwood D.C."/>
            <person name="Martin F."/>
            <person name="Cullen D."/>
            <person name="Grigoriev I.V."/>
            <person name="Hibbett D.S."/>
        </authorList>
    </citation>
    <scope>NUCLEOTIDE SEQUENCE [LARGE SCALE GENOMIC DNA]</scope>
    <source>
        <strain evidence="2">RWD-64-598 SS2</strain>
    </source>
</reference>
<name>A0A5M3MIY7_CONPW</name>
<comment type="caution">
    <text evidence="1">The sequence shown here is derived from an EMBL/GenBank/DDBJ whole genome shotgun (WGS) entry which is preliminary data.</text>
</comment>
<dbReference type="EMBL" id="JH711582">
    <property type="protein sequence ID" value="EIW78605.1"/>
    <property type="molecule type" value="Genomic_DNA"/>
</dbReference>
<gene>
    <name evidence="1" type="ORF">CONPUDRAFT_156578</name>
</gene>
<accession>A0A5M3MIY7</accession>
<protein>
    <submittedName>
        <fullName evidence="1">Uncharacterized protein</fullName>
    </submittedName>
</protein>